<dbReference type="SUPFAM" id="SSF50978">
    <property type="entry name" value="WD40 repeat-like"/>
    <property type="match status" value="1"/>
</dbReference>
<dbReference type="PRINTS" id="PR00320">
    <property type="entry name" value="GPROTEINBRPT"/>
</dbReference>
<dbReference type="Proteomes" id="UP001151582">
    <property type="component" value="Unassembled WGS sequence"/>
</dbReference>
<proteinExistence type="predicted"/>
<keyword evidence="6" id="KW-0539">Nucleus</keyword>
<feature type="repeat" description="WD" evidence="7">
    <location>
        <begin position="465"/>
        <end position="506"/>
    </location>
</feature>
<keyword evidence="5" id="KW-0804">Transcription</keyword>
<feature type="repeat" description="WD" evidence="7">
    <location>
        <begin position="335"/>
        <end position="369"/>
    </location>
</feature>
<dbReference type="InterPro" id="IPR045183">
    <property type="entry name" value="Ebi-like"/>
</dbReference>
<dbReference type="Pfam" id="PF00400">
    <property type="entry name" value="WD40"/>
    <property type="match status" value="8"/>
</dbReference>
<dbReference type="InterPro" id="IPR036322">
    <property type="entry name" value="WD40_repeat_dom_sf"/>
</dbReference>
<evidence type="ECO:0000256" key="7">
    <source>
        <dbReference type="PROSITE-ProRule" id="PRU00221"/>
    </source>
</evidence>
<feature type="region of interest" description="Disordered" evidence="8">
    <location>
        <begin position="134"/>
        <end position="159"/>
    </location>
</feature>
<dbReference type="GO" id="GO:0006357">
    <property type="term" value="P:regulation of transcription by RNA polymerase II"/>
    <property type="evidence" value="ECO:0007669"/>
    <property type="project" value="TreeGrafter"/>
</dbReference>
<keyword evidence="4" id="KW-0805">Transcription regulation</keyword>
<reference evidence="9" key="1">
    <citation type="submission" date="2022-07" db="EMBL/GenBank/DDBJ databases">
        <title>Phylogenomic reconstructions and comparative analyses of Kickxellomycotina fungi.</title>
        <authorList>
            <person name="Reynolds N.K."/>
            <person name="Stajich J.E."/>
            <person name="Barry K."/>
            <person name="Grigoriev I.V."/>
            <person name="Crous P."/>
            <person name="Smith M.E."/>
        </authorList>
    </citation>
    <scope>NUCLEOTIDE SEQUENCE</scope>
    <source>
        <strain evidence="9">RSA 567</strain>
    </source>
</reference>
<feature type="repeat" description="WD" evidence="7">
    <location>
        <begin position="418"/>
        <end position="458"/>
    </location>
</feature>
<evidence type="ECO:0000313" key="9">
    <source>
        <dbReference type="EMBL" id="KAJ1983448.1"/>
    </source>
</evidence>
<feature type="compositionally biased region" description="Polar residues" evidence="8">
    <location>
        <begin position="239"/>
        <end position="250"/>
    </location>
</feature>
<dbReference type="PROSITE" id="PS50294">
    <property type="entry name" value="WD_REPEATS_REGION"/>
    <property type="match status" value="6"/>
</dbReference>
<evidence type="ECO:0000256" key="5">
    <source>
        <dbReference type="ARBA" id="ARBA00023163"/>
    </source>
</evidence>
<dbReference type="PANTHER" id="PTHR22846">
    <property type="entry name" value="WD40 REPEAT PROTEIN"/>
    <property type="match status" value="1"/>
</dbReference>
<evidence type="ECO:0000256" key="8">
    <source>
        <dbReference type="SAM" id="MobiDB-lite"/>
    </source>
</evidence>
<evidence type="ECO:0000256" key="3">
    <source>
        <dbReference type="ARBA" id="ARBA00022737"/>
    </source>
</evidence>
<organism evidence="9 10">
    <name type="scientific">Dimargaris verticillata</name>
    <dbReference type="NCBI Taxonomy" id="2761393"/>
    <lineage>
        <taxon>Eukaryota</taxon>
        <taxon>Fungi</taxon>
        <taxon>Fungi incertae sedis</taxon>
        <taxon>Zoopagomycota</taxon>
        <taxon>Kickxellomycotina</taxon>
        <taxon>Dimargaritomycetes</taxon>
        <taxon>Dimargaritales</taxon>
        <taxon>Dimargaritaceae</taxon>
        <taxon>Dimargaris</taxon>
    </lineage>
</organism>
<evidence type="ECO:0000256" key="1">
    <source>
        <dbReference type="ARBA" id="ARBA00004123"/>
    </source>
</evidence>
<dbReference type="OrthoDB" id="1367865at2759"/>
<feature type="repeat" description="WD" evidence="7">
    <location>
        <begin position="507"/>
        <end position="555"/>
    </location>
</feature>
<dbReference type="InterPro" id="IPR001680">
    <property type="entry name" value="WD40_rpt"/>
</dbReference>
<dbReference type="AlphaFoldDB" id="A0A9W8BAB4"/>
<feature type="region of interest" description="Disordered" evidence="8">
    <location>
        <begin position="172"/>
        <end position="215"/>
    </location>
</feature>
<dbReference type="InterPro" id="IPR019775">
    <property type="entry name" value="WD40_repeat_CS"/>
</dbReference>
<keyword evidence="2 7" id="KW-0853">WD repeat</keyword>
<feature type="repeat" description="WD" evidence="7">
    <location>
        <begin position="556"/>
        <end position="597"/>
    </location>
</feature>
<feature type="compositionally biased region" description="Low complexity" evidence="8">
    <location>
        <begin position="189"/>
        <end position="204"/>
    </location>
</feature>
<evidence type="ECO:0000313" key="10">
    <source>
        <dbReference type="Proteomes" id="UP001151582"/>
    </source>
</evidence>
<evidence type="ECO:0000256" key="4">
    <source>
        <dbReference type="ARBA" id="ARBA00023015"/>
    </source>
</evidence>
<name>A0A9W8BAB4_9FUNG</name>
<dbReference type="InterPro" id="IPR015943">
    <property type="entry name" value="WD40/YVTN_repeat-like_dom_sf"/>
</dbReference>
<gene>
    <name evidence="9" type="ORF">H4R34_001282</name>
</gene>
<feature type="repeat" description="WD" evidence="7">
    <location>
        <begin position="376"/>
        <end position="417"/>
    </location>
</feature>
<keyword evidence="3" id="KW-0677">Repeat</keyword>
<protein>
    <recommendedName>
        <fullName evidence="11">WD40 repeat-like protein</fullName>
    </recommendedName>
</protein>
<evidence type="ECO:0000256" key="2">
    <source>
        <dbReference type="ARBA" id="ARBA00022574"/>
    </source>
</evidence>
<comment type="subcellular location">
    <subcellularLocation>
        <location evidence="1">Nucleus</location>
    </subcellularLocation>
</comment>
<feature type="region of interest" description="Disordered" evidence="8">
    <location>
        <begin position="228"/>
        <end position="271"/>
    </location>
</feature>
<dbReference type="SMART" id="SM00320">
    <property type="entry name" value="WD40"/>
    <property type="match status" value="8"/>
</dbReference>
<feature type="repeat" description="WD" evidence="7">
    <location>
        <begin position="281"/>
        <end position="323"/>
    </location>
</feature>
<dbReference type="Gene3D" id="1.20.960.30">
    <property type="match status" value="1"/>
</dbReference>
<dbReference type="GO" id="GO:0003714">
    <property type="term" value="F:transcription corepressor activity"/>
    <property type="evidence" value="ECO:0007669"/>
    <property type="project" value="InterPro"/>
</dbReference>
<dbReference type="InterPro" id="IPR020472">
    <property type="entry name" value="WD40_PAC1"/>
</dbReference>
<dbReference type="EMBL" id="JANBQB010000055">
    <property type="protein sequence ID" value="KAJ1983448.1"/>
    <property type="molecule type" value="Genomic_DNA"/>
</dbReference>
<dbReference type="SUPFAM" id="SSF50960">
    <property type="entry name" value="TolB, C-terminal domain"/>
    <property type="match status" value="1"/>
</dbReference>
<comment type="caution">
    <text evidence="9">The sequence shown here is derived from an EMBL/GenBank/DDBJ whole genome shotgun (WGS) entry which is preliminary data.</text>
</comment>
<accession>A0A9W8BAB4</accession>
<sequence>MSITSEEVNYLVLRYLRESVDVGQTRSTRAKRKNTTFGTGFKHASFAFQFETQLDLSEFDHAHVLPGALLNVLQKGIQYMDLETHVNDDGTIRPCGAGYHLIGKHHCEEVTTSTSSGKKKASRLIPSDLGAAIAQQAGSRAPRAADSTAGDPTPITPGESMEAQALDIGEDKDAGKSLVPPQAGSDGPATALEQQQLAQTATEASGSATIAGETADSTTQALLNEKSLEKMQIDDPVPTGSSSDRVSSLTMAPPSSIPASSVLSKPNSRESHPPLNVAVVLRGHEDKVCACAWNPVNPRILATGSYDATARIWSINPATMQLTGPSIRLDHQPALDQDNRYVTALEWDASGTLLATGAFDGQGRIWTLRGELRFALPMHQGPILAIKWSPQSSLLASTGVDGTVQVWDAKTGEKRAGLAAHNGAVLDVVWINDETFATGSADETVRVFQVSESGSTASLQLLRTLSGHKGGINALQIDPTERYLATASDDKTAKIWSVTDGKELATLTGHRAEVYSLEWNPIAKMASNVPSVLATCSLDHTVRIWDALASTCLYVLDRHTEPVFSVSFSPNGRYLVSGSLDRAAFVWSTKSGKLLKGKECPASVFEVRWSPGGDFIACCLADNTAVVMDGKMTRS</sequence>
<dbReference type="PROSITE" id="PS00678">
    <property type="entry name" value="WD_REPEATS_1"/>
    <property type="match status" value="1"/>
</dbReference>
<evidence type="ECO:0000256" key="6">
    <source>
        <dbReference type="ARBA" id="ARBA00023242"/>
    </source>
</evidence>
<keyword evidence="10" id="KW-1185">Reference proteome</keyword>
<dbReference type="FunFam" id="2.130.10.10:FF:000218">
    <property type="entry name" value="WD40 repeat-containing protein HOS15"/>
    <property type="match status" value="1"/>
</dbReference>
<evidence type="ECO:0008006" key="11">
    <source>
        <dbReference type="Google" id="ProtNLM"/>
    </source>
</evidence>
<dbReference type="PROSITE" id="PS50082">
    <property type="entry name" value="WD_REPEATS_2"/>
    <property type="match status" value="7"/>
</dbReference>
<dbReference type="Gene3D" id="2.130.10.10">
    <property type="entry name" value="YVTN repeat-like/Quinoprotein amine dehydrogenase"/>
    <property type="match status" value="1"/>
</dbReference>
<feature type="compositionally biased region" description="Polar residues" evidence="8">
    <location>
        <begin position="257"/>
        <end position="266"/>
    </location>
</feature>
<dbReference type="GO" id="GO:0034967">
    <property type="term" value="C:Set3 complex"/>
    <property type="evidence" value="ECO:0007669"/>
    <property type="project" value="TreeGrafter"/>
</dbReference>
<dbReference type="CDD" id="cd00200">
    <property type="entry name" value="WD40"/>
    <property type="match status" value="1"/>
</dbReference>
<dbReference type="PANTHER" id="PTHR22846:SF2">
    <property type="entry name" value="F-BOX-LIKE_WD REPEAT-CONTAINING PROTEIN EBI"/>
    <property type="match status" value="1"/>
</dbReference>